<keyword evidence="5" id="KW-1185">Reference proteome</keyword>
<evidence type="ECO:0000256" key="2">
    <source>
        <dbReference type="ARBA" id="ARBA00023315"/>
    </source>
</evidence>
<dbReference type="PANTHER" id="PTHR43877:SF5">
    <property type="entry name" value="BLL8307 PROTEIN"/>
    <property type="match status" value="1"/>
</dbReference>
<dbReference type="GO" id="GO:0016747">
    <property type="term" value="F:acyltransferase activity, transferring groups other than amino-acyl groups"/>
    <property type="evidence" value="ECO:0007669"/>
    <property type="project" value="InterPro"/>
</dbReference>
<evidence type="ECO:0000256" key="1">
    <source>
        <dbReference type="ARBA" id="ARBA00022679"/>
    </source>
</evidence>
<dbReference type="GeneID" id="81601043"/>
<reference evidence="4" key="2">
    <citation type="journal article" date="2023" name="IMA Fungus">
        <title>Comparative genomic study of the Penicillium genus elucidates a diverse pangenome and 15 lateral gene transfer events.</title>
        <authorList>
            <person name="Petersen C."/>
            <person name="Sorensen T."/>
            <person name="Nielsen M.R."/>
            <person name="Sondergaard T.E."/>
            <person name="Sorensen J.L."/>
            <person name="Fitzpatrick D.A."/>
            <person name="Frisvad J.C."/>
            <person name="Nielsen K.L."/>
        </authorList>
    </citation>
    <scope>NUCLEOTIDE SEQUENCE</scope>
    <source>
        <strain evidence="4">IBT 16125</strain>
    </source>
</reference>
<accession>A0AAD6G147</accession>
<comment type="caution">
    <text evidence="4">The sequence shown here is derived from an EMBL/GenBank/DDBJ whole genome shotgun (WGS) entry which is preliminary data.</text>
</comment>
<dbReference type="SUPFAM" id="SSF55729">
    <property type="entry name" value="Acyl-CoA N-acyltransferases (Nat)"/>
    <property type="match status" value="1"/>
</dbReference>
<dbReference type="Gene3D" id="3.40.630.30">
    <property type="match status" value="1"/>
</dbReference>
<dbReference type="Pfam" id="PF00583">
    <property type="entry name" value="Acetyltransf_1"/>
    <property type="match status" value="1"/>
</dbReference>
<name>A0AAD6G147_9EURO</name>
<evidence type="ECO:0000313" key="4">
    <source>
        <dbReference type="EMBL" id="KAJ5443546.1"/>
    </source>
</evidence>
<dbReference type="Proteomes" id="UP001213681">
    <property type="component" value="Unassembled WGS sequence"/>
</dbReference>
<dbReference type="RefSeq" id="XP_056763626.1">
    <property type="nucleotide sequence ID" value="XM_056910800.1"/>
</dbReference>
<evidence type="ECO:0000259" key="3">
    <source>
        <dbReference type="PROSITE" id="PS51186"/>
    </source>
</evidence>
<reference evidence="4" key="1">
    <citation type="submission" date="2022-12" db="EMBL/GenBank/DDBJ databases">
        <authorList>
            <person name="Petersen C."/>
        </authorList>
    </citation>
    <scope>NUCLEOTIDE SEQUENCE</scope>
    <source>
        <strain evidence="4">IBT 16125</strain>
    </source>
</reference>
<gene>
    <name evidence="4" type="ORF">N7458_007418</name>
</gene>
<sequence>MLIKPDDLSTPEICALLALHFSDLQSKTPSESCYVLDLTALQQPSISVYSAWEGQELLGCGALKELSQTSGEIKSMRTATAHLRNGVGRAIVQHIISEANRRGYVSLSLETGTDESFARAREFYAGLGFEFCEAFGDYVPSGDNCFMTLKLP</sequence>
<dbReference type="PROSITE" id="PS51186">
    <property type="entry name" value="GNAT"/>
    <property type="match status" value="1"/>
</dbReference>
<dbReference type="PANTHER" id="PTHR43877">
    <property type="entry name" value="AMINOALKYLPHOSPHONATE N-ACETYLTRANSFERASE-RELATED-RELATED"/>
    <property type="match status" value="1"/>
</dbReference>
<feature type="domain" description="N-acetyltransferase" evidence="3">
    <location>
        <begin position="1"/>
        <end position="152"/>
    </location>
</feature>
<dbReference type="InterPro" id="IPR050832">
    <property type="entry name" value="Bact_Acetyltransf"/>
</dbReference>
<keyword evidence="1" id="KW-0808">Transferase</keyword>
<dbReference type="AlphaFoldDB" id="A0AAD6G147"/>
<evidence type="ECO:0000313" key="5">
    <source>
        <dbReference type="Proteomes" id="UP001213681"/>
    </source>
</evidence>
<organism evidence="4 5">
    <name type="scientific">Penicillium daleae</name>
    <dbReference type="NCBI Taxonomy" id="63821"/>
    <lineage>
        <taxon>Eukaryota</taxon>
        <taxon>Fungi</taxon>
        <taxon>Dikarya</taxon>
        <taxon>Ascomycota</taxon>
        <taxon>Pezizomycotina</taxon>
        <taxon>Eurotiomycetes</taxon>
        <taxon>Eurotiomycetidae</taxon>
        <taxon>Eurotiales</taxon>
        <taxon>Aspergillaceae</taxon>
        <taxon>Penicillium</taxon>
    </lineage>
</organism>
<dbReference type="InterPro" id="IPR016181">
    <property type="entry name" value="Acyl_CoA_acyltransferase"/>
</dbReference>
<dbReference type="InterPro" id="IPR000182">
    <property type="entry name" value="GNAT_dom"/>
</dbReference>
<protein>
    <recommendedName>
        <fullName evidence="3">N-acetyltransferase domain-containing protein</fullName>
    </recommendedName>
</protein>
<keyword evidence="2" id="KW-0012">Acyltransferase</keyword>
<proteinExistence type="predicted"/>
<dbReference type="EMBL" id="JAPVEA010000007">
    <property type="protein sequence ID" value="KAJ5443546.1"/>
    <property type="molecule type" value="Genomic_DNA"/>
</dbReference>